<dbReference type="EMBL" id="JBDFQZ010000012">
    <property type="protein sequence ID" value="KAK9671971.1"/>
    <property type="molecule type" value="Genomic_DNA"/>
</dbReference>
<gene>
    <name evidence="2" type="ORF">RND81_12G067100</name>
</gene>
<evidence type="ECO:0000259" key="1">
    <source>
        <dbReference type="PROSITE" id="PS50878"/>
    </source>
</evidence>
<reference evidence="2" key="1">
    <citation type="submission" date="2024-03" db="EMBL/GenBank/DDBJ databases">
        <title>WGS assembly of Saponaria officinalis var. Norfolk2.</title>
        <authorList>
            <person name="Jenkins J."/>
            <person name="Shu S."/>
            <person name="Grimwood J."/>
            <person name="Barry K."/>
            <person name="Goodstein D."/>
            <person name="Schmutz J."/>
            <person name="Leebens-Mack J."/>
            <person name="Osbourn A."/>
        </authorList>
    </citation>
    <scope>NUCLEOTIDE SEQUENCE [LARGE SCALE GENOMIC DNA]</scope>
    <source>
        <strain evidence="2">JIC</strain>
    </source>
</reference>
<dbReference type="PROSITE" id="PS50878">
    <property type="entry name" value="RT_POL"/>
    <property type="match status" value="1"/>
</dbReference>
<comment type="caution">
    <text evidence="2">The sequence shown here is derived from an EMBL/GenBank/DDBJ whole genome shotgun (WGS) entry which is preliminary data.</text>
</comment>
<proteinExistence type="predicted"/>
<dbReference type="InterPro" id="IPR000477">
    <property type="entry name" value="RT_dom"/>
</dbReference>
<name>A0AAW1H7F3_SAPOF</name>
<dbReference type="PANTHER" id="PTHR33116">
    <property type="entry name" value="REVERSE TRANSCRIPTASE ZINC-BINDING DOMAIN-CONTAINING PROTEIN-RELATED-RELATED"/>
    <property type="match status" value="1"/>
</dbReference>
<evidence type="ECO:0000313" key="3">
    <source>
        <dbReference type="Proteomes" id="UP001443914"/>
    </source>
</evidence>
<organism evidence="2 3">
    <name type="scientific">Saponaria officinalis</name>
    <name type="common">Common soapwort</name>
    <name type="synonym">Lychnis saponaria</name>
    <dbReference type="NCBI Taxonomy" id="3572"/>
    <lineage>
        <taxon>Eukaryota</taxon>
        <taxon>Viridiplantae</taxon>
        <taxon>Streptophyta</taxon>
        <taxon>Embryophyta</taxon>
        <taxon>Tracheophyta</taxon>
        <taxon>Spermatophyta</taxon>
        <taxon>Magnoliopsida</taxon>
        <taxon>eudicotyledons</taxon>
        <taxon>Gunneridae</taxon>
        <taxon>Pentapetalae</taxon>
        <taxon>Caryophyllales</taxon>
        <taxon>Caryophyllaceae</taxon>
        <taxon>Caryophylleae</taxon>
        <taxon>Saponaria</taxon>
    </lineage>
</organism>
<feature type="domain" description="Reverse transcriptase" evidence="1">
    <location>
        <begin position="1"/>
        <end position="108"/>
    </location>
</feature>
<evidence type="ECO:0000313" key="2">
    <source>
        <dbReference type="EMBL" id="KAK9671971.1"/>
    </source>
</evidence>
<protein>
    <recommendedName>
        <fullName evidence="1">Reverse transcriptase domain-containing protein</fullName>
    </recommendedName>
</protein>
<dbReference type="Proteomes" id="UP001443914">
    <property type="component" value="Unassembled WGS sequence"/>
</dbReference>
<dbReference type="Pfam" id="PF00078">
    <property type="entry name" value="RVT_1"/>
    <property type="match status" value="1"/>
</dbReference>
<keyword evidence="3" id="KW-1185">Reference proteome</keyword>
<dbReference type="AlphaFoldDB" id="A0AAW1H7F3"/>
<dbReference type="PANTHER" id="PTHR33116:SF78">
    <property type="entry name" value="OS12G0587133 PROTEIN"/>
    <property type="match status" value="1"/>
</dbReference>
<sequence>MLSTTDVNGSRTYPSSPQYSFHPKCVQLSLNHLIFADDLLLFTRGDIPSVGAVVRCLQSFASVSGLHANLEKTQIYFGGVATDIKRQLLQSTGFSEGALPFKYLGLPLSSSRLKRVHNLVYWCLVLKLPKGVIRQIEGIVSSFYWGSINGVSHMHWMKWSLFSRPRLEGGLGIKEILSWNKALMLKWLWRLEAGIPSLWAKWVRAYLLKHESIWSVSARPVDHWLWKGLLEIRDDLVSNVGSSEHAAALIASWSRCSVDASRFCLQKAYHYLRTPGIRFLKLRGL</sequence>
<accession>A0AAW1H7F3</accession>